<proteinExistence type="predicted"/>
<keyword evidence="3" id="KW-1185">Reference proteome</keyword>
<evidence type="ECO:0000313" key="2">
    <source>
        <dbReference type="EMBL" id="MCD1116825.1"/>
    </source>
</evidence>
<comment type="caution">
    <text evidence="2">The sequence shown here is derived from an EMBL/GenBank/DDBJ whole genome shotgun (WGS) entry which is preliminary data.</text>
</comment>
<evidence type="ECO:0000256" key="1">
    <source>
        <dbReference type="SAM" id="MobiDB-lite"/>
    </source>
</evidence>
<dbReference type="Proteomes" id="UP001108025">
    <property type="component" value="Unassembled WGS sequence"/>
</dbReference>
<dbReference type="EMBL" id="JAJNAY010000001">
    <property type="protein sequence ID" value="MCD1116825.1"/>
    <property type="molecule type" value="Genomic_DNA"/>
</dbReference>
<dbReference type="AlphaFoldDB" id="A0A9Q3V3V8"/>
<reference evidence="2" key="1">
    <citation type="submission" date="2021-11" db="EMBL/GenBank/DDBJ databases">
        <title>Description of novel Chryseobacterium species.</title>
        <authorList>
            <person name="Saticioglu I.B."/>
            <person name="Ay H."/>
            <person name="Altun S."/>
            <person name="Duman M."/>
        </authorList>
    </citation>
    <scope>NUCLEOTIDE SEQUENCE</scope>
    <source>
        <strain evidence="2">C-17</strain>
    </source>
</reference>
<feature type="compositionally biased region" description="Polar residues" evidence="1">
    <location>
        <begin position="91"/>
        <end position="105"/>
    </location>
</feature>
<accession>A0A9Q3V3V8</accession>
<evidence type="ECO:0000313" key="3">
    <source>
        <dbReference type="Proteomes" id="UP001108025"/>
    </source>
</evidence>
<gene>
    <name evidence="2" type="ORF">LO744_08140</name>
</gene>
<protein>
    <submittedName>
        <fullName evidence="2">Uncharacterized protein</fullName>
    </submittedName>
</protein>
<feature type="region of interest" description="Disordered" evidence="1">
    <location>
        <begin position="91"/>
        <end position="116"/>
    </location>
</feature>
<name>A0A9Q3V3V8_9FLAO</name>
<organism evidence="2 3">
    <name type="scientific">Chryseobacterium turcicum</name>
    <dbReference type="NCBI Taxonomy" id="2898076"/>
    <lineage>
        <taxon>Bacteria</taxon>
        <taxon>Pseudomonadati</taxon>
        <taxon>Bacteroidota</taxon>
        <taxon>Flavobacteriia</taxon>
        <taxon>Flavobacteriales</taxon>
        <taxon>Weeksellaceae</taxon>
        <taxon>Chryseobacterium group</taxon>
        <taxon>Chryseobacterium</taxon>
    </lineage>
</organism>
<sequence length="129" mass="14282">MASTTETGHAKNIANLQTLIEFVIGYGTSYNPSNPNLQLPALTVLKESADFTLADVLSKNTVYNGKVSERQEAFSGIKTMTTRFINVIQASSASEGRSKNPQSKITRQKSIHSIDAHQSRRTRSIEIYY</sequence>
<dbReference type="RefSeq" id="WP_230668592.1">
    <property type="nucleotide sequence ID" value="NZ_JAJNAY010000001.1"/>
</dbReference>